<comment type="function">
    <text evidence="3">Probable essential component of SCF (SKP1-CUL1-F-box protein) E3 ubiquitin-protein ligase complexes, which mediate the ubiquitination and subsequent proteasomal degradation of target proteins. Regulates cell proliferation during embryonic and larval development.</text>
</comment>
<dbReference type="Pfam" id="PF03931">
    <property type="entry name" value="Skp1_POZ"/>
    <property type="match status" value="1"/>
</dbReference>
<organism evidence="6 7">
    <name type="scientific">Pristionchus entomophagus</name>
    <dbReference type="NCBI Taxonomy" id="358040"/>
    <lineage>
        <taxon>Eukaryota</taxon>
        <taxon>Metazoa</taxon>
        <taxon>Ecdysozoa</taxon>
        <taxon>Nematoda</taxon>
        <taxon>Chromadorea</taxon>
        <taxon>Rhabditida</taxon>
        <taxon>Rhabditina</taxon>
        <taxon>Diplogasteromorpha</taxon>
        <taxon>Diplogasteroidea</taxon>
        <taxon>Neodiplogasteridae</taxon>
        <taxon>Pristionchus</taxon>
    </lineage>
</organism>
<feature type="domain" description="SKP1 component dimerisation" evidence="4">
    <location>
        <begin position="120"/>
        <end position="166"/>
    </location>
</feature>
<dbReference type="PANTHER" id="PTHR11165">
    <property type="entry name" value="SKP1"/>
    <property type="match status" value="1"/>
</dbReference>
<dbReference type="InterPro" id="IPR016897">
    <property type="entry name" value="SKP1"/>
</dbReference>
<dbReference type="FunFam" id="3.30.710.10:FF:000026">
    <property type="entry name" value="E3 ubiquitin ligase complex SCF subunit"/>
    <property type="match status" value="1"/>
</dbReference>
<comment type="similarity">
    <text evidence="1 3">Belongs to the SKP1 family.</text>
</comment>
<dbReference type="GO" id="GO:0006511">
    <property type="term" value="P:ubiquitin-dependent protein catabolic process"/>
    <property type="evidence" value="ECO:0007669"/>
    <property type="project" value="InterPro"/>
</dbReference>
<evidence type="ECO:0000256" key="3">
    <source>
        <dbReference type="PIRNR" id="PIRNR028729"/>
    </source>
</evidence>
<dbReference type="InterPro" id="IPR036296">
    <property type="entry name" value="SKP1-like_dim_sf"/>
</dbReference>
<dbReference type="SMART" id="SM00512">
    <property type="entry name" value="Skp1"/>
    <property type="match status" value="1"/>
</dbReference>
<evidence type="ECO:0000313" key="7">
    <source>
        <dbReference type="Proteomes" id="UP001432027"/>
    </source>
</evidence>
<evidence type="ECO:0000256" key="1">
    <source>
        <dbReference type="ARBA" id="ARBA00009993"/>
    </source>
</evidence>
<accession>A0AAV5T2D9</accession>
<keyword evidence="7" id="KW-1185">Reference proteome</keyword>
<dbReference type="CDD" id="cd18322">
    <property type="entry name" value="BTB_POZ_SKP1"/>
    <property type="match status" value="1"/>
</dbReference>
<dbReference type="Proteomes" id="UP001432027">
    <property type="component" value="Unassembled WGS sequence"/>
</dbReference>
<dbReference type="Gene3D" id="3.30.710.10">
    <property type="entry name" value="Potassium Channel Kv1.1, Chain A"/>
    <property type="match status" value="1"/>
</dbReference>
<comment type="pathway">
    <text evidence="3">Protein modification; protein ubiquitination.</text>
</comment>
<evidence type="ECO:0000256" key="2">
    <source>
        <dbReference type="ARBA" id="ARBA00022786"/>
    </source>
</evidence>
<dbReference type="SUPFAM" id="SSF81382">
    <property type="entry name" value="Skp1 dimerisation domain-like"/>
    <property type="match status" value="1"/>
</dbReference>
<dbReference type="AlphaFoldDB" id="A0AAV5T2D9"/>
<dbReference type="InterPro" id="IPR011333">
    <property type="entry name" value="SKP1/BTB/POZ_sf"/>
</dbReference>
<dbReference type="InterPro" id="IPR016072">
    <property type="entry name" value="Skp1_comp_dimer"/>
</dbReference>
<proteinExistence type="inferred from homology"/>
<dbReference type="Pfam" id="PF01466">
    <property type="entry name" value="Skp1"/>
    <property type="match status" value="1"/>
</dbReference>
<keyword evidence="2 3" id="KW-0833">Ubl conjugation pathway</keyword>
<dbReference type="EMBL" id="BTSX01000003">
    <property type="protein sequence ID" value="GMS89742.1"/>
    <property type="molecule type" value="Genomic_DNA"/>
</dbReference>
<evidence type="ECO:0000259" key="4">
    <source>
        <dbReference type="Pfam" id="PF01466"/>
    </source>
</evidence>
<name>A0AAV5T2D9_9BILA</name>
<dbReference type="InterPro" id="IPR001232">
    <property type="entry name" value="SKP1-like"/>
</dbReference>
<evidence type="ECO:0000259" key="5">
    <source>
        <dbReference type="Pfam" id="PF03931"/>
    </source>
</evidence>
<comment type="caution">
    <text evidence="6">The sequence shown here is derived from an EMBL/GenBank/DDBJ whole genome shotgun (WGS) entry which is preliminary data.</text>
</comment>
<feature type="domain" description="SKP1 component POZ" evidence="5">
    <location>
        <begin position="4"/>
        <end position="72"/>
    </location>
</feature>
<evidence type="ECO:0000313" key="6">
    <source>
        <dbReference type="EMBL" id="GMS89742.1"/>
    </source>
</evidence>
<reference evidence="6" key="1">
    <citation type="submission" date="2023-10" db="EMBL/GenBank/DDBJ databases">
        <title>Genome assembly of Pristionchus species.</title>
        <authorList>
            <person name="Yoshida K."/>
            <person name="Sommer R.J."/>
        </authorList>
    </citation>
    <scope>NUCLEOTIDE SEQUENCE</scope>
    <source>
        <strain evidence="6">RS0144</strain>
    </source>
</reference>
<dbReference type="PIRSF" id="PIRSF028729">
    <property type="entry name" value="E3_ubiquit_lig_SCF_Skp"/>
    <property type="match status" value="1"/>
</dbReference>
<dbReference type="SUPFAM" id="SSF54695">
    <property type="entry name" value="POZ domain"/>
    <property type="match status" value="1"/>
</dbReference>
<protein>
    <recommendedName>
        <fullName evidence="3">Skp1-related protein</fullName>
    </recommendedName>
</protein>
<gene>
    <name evidence="6" type="ORF">PENTCL1PPCAC_11917</name>
</gene>
<dbReference type="InterPro" id="IPR016073">
    <property type="entry name" value="Skp1_comp_POZ"/>
</dbReference>
<sequence length="168" mass="19369">MTSLVKLISSDNEKFNVAPKIAKMSKTVAVLMEALNMDESQDEDIFAKNPIPLPNVDASILKKVIEWCTEHKDDPVPKEDEEKEKKNEIEIPEWDQKFLKVDQKTLCELMLASNYLDIRGLMDSVAKIFANMIRGKSTEEIRKTFNIVNDFTSEEEEKIRKANTWCDN</sequence>